<proteinExistence type="predicted"/>
<dbReference type="Proteomes" id="UP001054945">
    <property type="component" value="Unassembled WGS sequence"/>
</dbReference>
<dbReference type="AlphaFoldDB" id="A0AAV4VEU4"/>
<dbReference type="EMBL" id="BPLR01014392">
    <property type="protein sequence ID" value="GIY68529.1"/>
    <property type="molecule type" value="Genomic_DNA"/>
</dbReference>
<name>A0AAV4VEU4_CAEEX</name>
<evidence type="ECO:0000256" key="1">
    <source>
        <dbReference type="SAM" id="MobiDB-lite"/>
    </source>
</evidence>
<gene>
    <name evidence="2" type="ORF">CEXT_438851</name>
</gene>
<evidence type="ECO:0000313" key="2">
    <source>
        <dbReference type="EMBL" id="GIY68529.1"/>
    </source>
</evidence>
<sequence length="135" mass="15186">MTEFDITKQTFLSKSKQRVVIHFHNSKVLNCVIPAFKRMKQKKRGRVFVWGALSAHCACSVDGGGDDDKGRERASRYYRSCSRKSREFGEVGSLPINSLVYSYCGGKTYYRGRGGSKMSEDNSSLRSPFNEGAHT</sequence>
<protein>
    <submittedName>
        <fullName evidence="2">Uncharacterized protein</fullName>
    </submittedName>
</protein>
<evidence type="ECO:0000313" key="3">
    <source>
        <dbReference type="Proteomes" id="UP001054945"/>
    </source>
</evidence>
<feature type="region of interest" description="Disordered" evidence="1">
    <location>
        <begin position="112"/>
        <end position="135"/>
    </location>
</feature>
<keyword evidence="3" id="KW-1185">Reference proteome</keyword>
<comment type="caution">
    <text evidence="2">The sequence shown here is derived from an EMBL/GenBank/DDBJ whole genome shotgun (WGS) entry which is preliminary data.</text>
</comment>
<reference evidence="2 3" key="1">
    <citation type="submission" date="2021-06" db="EMBL/GenBank/DDBJ databases">
        <title>Caerostris extrusa draft genome.</title>
        <authorList>
            <person name="Kono N."/>
            <person name="Arakawa K."/>
        </authorList>
    </citation>
    <scope>NUCLEOTIDE SEQUENCE [LARGE SCALE GENOMIC DNA]</scope>
</reference>
<accession>A0AAV4VEU4</accession>
<organism evidence="2 3">
    <name type="scientific">Caerostris extrusa</name>
    <name type="common">Bark spider</name>
    <name type="synonym">Caerostris bankana</name>
    <dbReference type="NCBI Taxonomy" id="172846"/>
    <lineage>
        <taxon>Eukaryota</taxon>
        <taxon>Metazoa</taxon>
        <taxon>Ecdysozoa</taxon>
        <taxon>Arthropoda</taxon>
        <taxon>Chelicerata</taxon>
        <taxon>Arachnida</taxon>
        <taxon>Araneae</taxon>
        <taxon>Araneomorphae</taxon>
        <taxon>Entelegynae</taxon>
        <taxon>Araneoidea</taxon>
        <taxon>Araneidae</taxon>
        <taxon>Caerostris</taxon>
    </lineage>
</organism>